<dbReference type="Pfam" id="PF00664">
    <property type="entry name" value="ABC_membrane"/>
    <property type="match status" value="8"/>
</dbReference>
<evidence type="ECO:0000313" key="18">
    <source>
        <dbReference type="EMBL" id="CAD7222462.1"/>
    </source>
</evidence>
<feature type="transmembrane region" description="Helical" evidence="17">
    <location>
        <begin position="1559"/>
        <end position="1584"/>
    </location>
</feature>
<sequence length="2666" mass="300301">MADREYAFKRPASETVANLKQRIAISLEKQSFRKFSKLMKKESKKNVANSVDANSTSLDSSAYKFEDKVSILRGDHCAEADPEEIALDVFRIENSSLVISDQKYDICFNPPTVLLLKLPEILMAGLPCFPIKIELLFAEYADCHFEWFRSRPKLKSAAEISDRLQWDSLGSGRRSVLELTTEEIGHAIRLVVTPCKGSLKGIPYESISKSLVESGPGVCPFESRHRFTVQPIDDPNRIRVVSYNILAELYSTTEAAETVLFASCPLYALKMEYRRALIVKELLGYNGDIICLQECDERIFKRVFRTVFQEAGLSGHFGRKGGELVILRSRSDPNSVMVVANTHLYFFPNADHIRLIQMGVAMELIQGCIQEIKQELPTATVSTLFCGDFNSTPPFGVYELMTTSRVPAEHSDWQSGCLDYIFYEPLHYDVEEDSDYTWYTDSPDLTPCFQKTVLIWVPCAWLWLLAPLEAYWLQKSKKRYIPWTWVNLFRTIFITILFVLDVVDLVYTATAESVYPVDYVAPSLRGVTMILALILVQADRRRGIQSSGIISIFWFLLFLCGLITFRTHLLQALGSTYCEDLRYYTLCTKCFPHALPPQTSDAPVLPFVTYMIRYSLIVGTMILYGFADGKPQYYETQVVDENPCPEYESSFLSRITFSWFDTMALLGYRQPLVMSDLWALNEDDRSYSIVPEFDRHWEESVASSRRTVPSSTPAAVKAAKLDDSASFSKKDVTAVKFKPVTPVVSETSTCMRVDYLLIIKYVYFQAPSSRTTNASILPAMCKTFGPLFLFGSVLKLINDVLTFVNPQLLELLINFTKDSSEPLWKGFFYAVLMIIVAVFQSIVLGQYFQKMFIVGMRVRTAIVSAVYRKSLRMSNAARKESTVGEIVNLMAVDAQRFMDLTTYLNMLWSAPLQIALALYFLWAQLGPSVLAGLAVMIILIPINGVIANKTKKLQIKQMQCKDERVKLMNEILNGIKVLKLYAWEESFEQQVLAIREKEIRVLRTAAYLNAGTSFIWTCAPFLVSLVTFGTYVLVDETNVLDATKAFVALSLFNIIRMPLSMLPFLIVGLVQVSVASFATFVLTEPENYLTPSKAFVSLALFNIIRMPLSIVPTVVASLIQVAVVSFTTYLLSDPTHQLDASKAFVSLSLFNILRFPLSILPMFIVIVIQASVSLGRVNKFMNNEELDPNNVTHDPTEVDPLVVKEGNFTWEAGEPLVLRNINLRVRSGQLIAVVGPVGAGKSSLMSALLGEMEKVSGSVNTLGELAFVPQQPWIQNTTLRSNVTFGAKFEPSFYNRVLDACALGADLEILPAGDQTEIGEKGINLSGGQKQRVSLARCVYSQADMYLLDDPLSAVDSHVGKHIFDNVIGPEGLLAGKTRILVTHGITYLPHTDLIVVLKDGEISEMGNYNELIHRKGAFADKEEGSLRRRKRASQSSELESTTGQDKRGSLTKQPPVLPTTSKTPPALAKPSDVTQRQQQAQEEGKDKLIEKEKAETGQVKIAVYIHYLKSIGIMLSLVTLLLYVLSQACTVGSNFWLAEWSEQEPNANGVQDVSTRNLYLGVYGALGLGQALAVLLGSLGLALGSLLASTRLHNESLGMVLKSPMAFFDTNPMGRVINRFSKDVDTLDLLIPILMLALATLRTSKRLHSEITFSVLRTPMTFHDQTPVGRVINRFSKDVEVLDNVLPQIFRSFLFCVLQVKRYDDVSCDNDSLPRLSQWFCYHAQSTNRPCFELPSVLLRIHPYWKNRQPIWKRCGHFRCHTPWDVSYGSEHFTEAVSIYLGTTLFALITLKGSRLLHNQQLFRIMQGPMMFFDSTPVGRIVNRFGKDVDIVDVTLPGMIQSLLLSVFIYLGTTLFALITLKGSRLLHNQQLFRIMQGPMMFFDSTPVGRIVNRFGKDVDIVDVTLPGMLQMLLMCFLRGWEMSWVFILISWEVRAHLKPSIDPWFDLFCAFLCRRWMRFRSNNEPTKPTPPAPDVLSLFPAIHVLASDTLFRVINLNGAQRMHNTLLFQILRAPMSFFETNPVGRIISRFSKDVEVVDMVLGHFVYALMERAVNVNCYACLFAICATSLLFRTTLQASAVFHRQMLHRVLKSPVLTFERTPVGRIVNRFSGDVFVTDSVLPMVFFMTCLCFVSVPFFAYFSSICVYIGALAGAVTMHRLCLKQVLRGPNLFFDRTPVGRIIQRFSKDMDVMDQTLAVILEDWIFLYIGSLDGACLLHNSMLFHILHAPNTFFMVNPVGRILTRFSMDMETVDDDLIYFMEDLIINFLEVLGTLVVNSYTTPWFMAVIVPMGIFYYFIQHFYVATSRQLKRLESISRSPVYSHFGETIQGVSTIRAYGKQKQFIHESHQRVDNSVVCYFPSVIANRWLAIRLETVGTAIVFFASLFAVLSRDRLSGGEVGLSVSYAMAVTQTLNWLVRMTSDVETNIVAVERIKEYCEIPTEAPWDIPEKKPDPEWPADGKIVFQDYQTRYREGLDLVLKGITAEISGGEKVGIVGRTGAGKSSLTLALFRIIEPVRGKIIIDGVDVSQLGLHDLRSRLTIIPQDPVLFSGNLRLNLDPFNKHSDEEIWSALEKAHLKSFVKGLNSGLQHTVSEGGENLSVGQRQLVCLARALLRKTKVLVLDEATAAVDLETDDLIQATIREKFRECTVLTIAHRLNTILDYDR</sequence>
<dbReference type="PANTHER" id="PTHR24223">
    <property type="entry name" value="ATP-BINDING CASSETTE SUB-FAMILY C"/>
    <property type="match status" value="1"/>
</dbReference>
<dbReference type="Gene3D" id="3.60.10.10">
    <property type="entry name" value="Endonuclease/exonuclease/phosphatase"/>
    <property type="match status" value="1"/>
</dbReference>
<evidence type="ECO:0000256" key="11">
    <source>
        <dbReference type="ARBA" id="ARBA00023055"/>
    </source>
</evidence>
<dbReference type="PROSITE" id="PS50893">
    <property type="entry name" value="ABC_TRANSPORTER_2"/>
    <property type="match status" value="2"/>
</dbReference>
<keyword evidence="12 17" id="KW-0472">Membrane</keyword>
<dbReference type="SUPFAM" id="SSF90123">
    <property type="entry name" value="ABC transporter transmembrane region"/>
    <property type="match status" value="10"/>
</dbReference>
<name>A0A7R8ZK78_9CRUS</name>
<dbReference type="GO" id="GO:0005886">
    <property type="term" value="C:plasma membrane"/>
    <property type="evidence" value="ECO:0007669"/>
    <property type="project" value="UniProtKB-SubCell"/>
</dbReference>
<feature type="transmembrane region" description="Helical" evidence="17">
    <location>
        <begin position="548"/>
        <end position="565"/>
    </location>
</feature>
<keyword evidence="10 17" id="KW-1133">Transmembrane helix</keyword>
<feature type="transmembrane region" description="Helical" evidence="17">
    <location>
        <begin position="1514"/>
        <end position="1539"/>
    </location>
</feature>
<dbReference type="GO" id="GO:0005524">
    <property type="term" value="F:ATP binding"/>
    <property type="evidence" value="ECO:0007669"/>
    <property type="project" value="UniProtKB-KW"/>
</dbReference>
<dbReference type="CDD" id="cd18595">
    <property type="entry name" value="ABC_6TM_MRP1_2_3_6_D1_like"/>
    <property type="match status" value="1"/>
</dbReference>
<dbReference type="InterPro" id="IPR011527">
    <property type="entry name" value="ABC1_TM_dom"/>
</dbReference>
<dbReference type="Pfam" id="PF03372">
    <property type="entry name" value="Exo_endo_phos"/>
    <property type="match status" value="1"/>
</dbReference>
<keyword evidence="8" id="KW-0547">Nucleotide-binding</keyword>
<feature type="transmembrane region" description="Helical" evidence="17">
    <location>
        <begin position="453"/>
        <end position="473"/>
    </location>
</feature>
<keyword evidence="7" id="KW-0677">Repeat</keyword>
<keyword evidence="6 17" id="KW-0812">Transmembrane</keyword>
<dbReference type="InterPro" id="IPR003593">
    <property type="entry name" value="AAA+_ATPase"/>
</dbReference>
<dbReference type="SUPFAM" id="SSF52540">
    <property type="entry name" value="P-loop containing nucleoside triphosphate hydrolases"/>
    <property type="match status" value="2"/>
</dbReference>
<feature type="transmembrane region" description="Helical" evidence="17">
    <location>
        <begin position="2283"/>
        <end position="2304"/>
    </location>
</feature>
<feature type="transmembrane region" description="Helical" evidence="17">
    <location>
        <begin position="1152"/>
        <end position="1172"/>
    </location>
</feature>
<evidence type="ECO:0000256" key="10">
    <source>
        <dbReference type="ARBA" id="ARBA00022989"/>
    </source>
</evidence>
<dbReference type="PROSITE" id="PS00211">
    <property type="entry name" value="ABC_TRANSPORTER_1"/>
    <property type="match status" value="2"/>
</dbReference>
<feature type="transmembrane region" description="Helical" evidence="17">
    <location>
        <begin position="485"/>
        <end position="507"/>
    </location>
</feature>
<feature type="compositionally biased region" description="Polar residues" evidence="16">
    <location>
        <begin position="1434"/>
        <end position="1444"/>
    </location>
</feature>
<dbReference type="CDD" id="cd18603">
    <property type="entry name" value="ABC_6TM_MRP1_2_3_6_D2_like"/>
    <property type="match status" value="1"/>
</dbReference>
<evidence type="ECO:0000256" key="13">
    <source>
        <dbReference type="ARBA" id="ARBA00034018"/>
    </source>
</evidence>
<evidence type="ECO:0000256" key="12">
    <source>
        <dbReference type="ARBA" id="ARBA00023136"/>
    </source>
</evidence>
<evidence type="ECO:0000256" key="5">
    <source>
        <dbReference type="ARBA" id="ARBA00022475"/>
    </source>
</evidence>
<feature type="transmembrane region" description="Helical" evidence="17">
    <location>
        <begin position="1062"/>
        <end position="1082"/>
    </location>
</feature>
<dbReference type="FunFam" id="1.20.1560.10:FF:000007">
    <property type="entry name" value="ATP-binding cassette subfamily C member 1"/>
    <property type="match status" value="1"/>
</dbReference>
<feature type="transmembrane region" description="Helical" evidence="17">
    <location>
        <begin position="1005"/>
        <end position="1033"/>
    </location>
</feature>
<feature type="transmembrane region" description="Helical" evidence="17">
    <location>
        <begin position="519"/>
        <end position="536"/>
    </location>
</feature>
<keyword evidence="4" id="KW-0813">Transport</keyword>
<dbReference type="InterPro" id="IPR048821">
    <property type="entry name" value="PDE12-like_N"/>
</dbReference>
<evidence type="ECO:0000256" key="16">
    <source>
        <dbReference type="SAM" id="MobiDB-lite"/>
    </source>
</evidence>
<feature type="transmembrane region" description="Helical" evidence="17">
    <location>
        <begin position="787"/>
        <end position="806"/>
    </location>
</feature>
<dbReference type="InterPro" id="IPR050173">
    <property type="entry name" value="ABC_transporter_C-like"/>
</dbReference>
<dbReference type="InterPro" id="IPR036640">
    <property type="entry name" value="ABC1_TM_sf"/>
</dbReference>
<evidence type="ECO:0000256" key="1">
    <source>
        <dbReference type="ARBA" id="ARBA00004128"/>
    </source>
</evidence>
<accession>A0A7R8ZK78</accession>
<dbReference type="EMBL" id="OB660062">
    <property type="protein sequence ID" value="CAD7222462.1"/>
    <property type="molecule type" value="Genomic_DNA"/>
</dbReference>
<feature type="transmembrane region" description="Helical" evidence="17">
    <location>
        <begin position="607"/>
        <end position="627"/>
    </location>
</feature>
<keyword evidence="9" id="KW-0067">ATP-binding</keyword>
<organism evidence="18">
    <name type="scientific">Cyprideis torosa</name>
    <dbReference type="NCBI Taxonomy" id="163714"/>
    <lineage>
        <taxon>Eukaryota</taxon>
        <taxon>Metazoa</taxon>
        <taxon>Ecdysozoa</taxon>
        <taxon>Arthropoda</taxon>
        <taxon>Crustacea</taxon>
        <taxon>Oligostraca</taxon>
        <taxon>Ostracoda</taxon>
        <taxon>Podocopa</taxon>
        <taxon>Podocopida</taxon>
        <taxon>Cytherocopina</taxon>
        <taxon>Cytheroidea</taxon>
        <taxon>Cytherideidae</taxon>
        <taxon>Cyprideis</taxon>
    </lineage>
</organism>
<dbReference type="InterPro" id="IPR017871">
    <property type="entry name" value="ABC_transporter-like_CS"/>
</dbReference>
<feature type="region of interest" description="Disordered" evidence="16">
    <location>
        <begin position="1423"/>
        <end position="1490"/>
    </location>
</feature>
<comment type="catalytic activity">
    <reaction evidence="13">
        <text>ATP + H2O + xenobioticSide 1 = ADP + phosphate + xenobioticSide 2.</text>
        <dbReference type="EC" id="7.6.2.2"/>
    </reaction>
</comment>
<dbReference type="InterPro" id="IPR056227">
    <property type="entry name" value="TMD0_ABC"/>
</dbReference>
<feature type="transmembrane region" description="Helical" evidence="17">
    <location>
        <begin position="903"/>
        <end position="922"/>
    </location>
</feature>
<dbReference type="PANTHER" id="PTHR24223:SF443">
    <property type="entry name" value="MULTIDRUG-RESISTANCE LIKE PROTEIN 1, ISOFORM I"/>
    <property type="match status" value="1"/>
</dbReference>
<dbReference type="InterPro" id="IPR003439">
    <property type="entry name" value="ABC_transporter-like_ATP-bd"/>
</dbReference>
<dbReference type="InterPro" id="IPR036691">
    <property type="entry name" value="Endo/exonu/phosph_ase_sf"/>
</dbReference>
<dbReference type="Gene3D" id="1.20.1560.10">
    <property type="entry name" value="ABC transporter type 1, transmembrane domain"/>
    <property type="match status" value="9"/>
</dbReference>
<dbReference type="FunFam" id="3.40.50.300:FF:000074">
    <property type="entry name" value="Multidrug resistance-associated protein 5 isoform 1"/>
    <property type="match status" value="1"/>
</dbReference>
<feature type="transmembrane region" description="Helical" evidence="17">
    <location>
        <begin position="928"/>
        <end position="948"/>
    </location>
</feature>
<feature type="transmembrane region" description="Helical" evidence="17">
    <location>
        <begin position="1844"/>
        <end position="1862"/>
    </location>
</feature>
<dbReference type="SUPFAM" id="SSF56219">
    <property type="entry name" value="DNase I-like"/>
    <property type="match status" value="1"/>
</dbReference>
<feature type="transmembrane region" description="Helical" evidence="17">
    <location>
        <begin position="2369"/>
        <end position="2390"/>
    </location>
</feature>
<evidence type="ECO:0000256" key="7">
    <source>
        <dbReference type="ARBA" id="ARBA00022737"/>
    </source>
</evidence>
<dbReference type="PROSITE" id="PS50929">
    <property type="entry name" value="ABC_TM1F"/>
    <property type="match status" value="8"/>
</dbReference>
<dbReference type="FunFam" id="3.40.50.300:FF:000293">
    <property type="entry name" value="ATP binding cassette subfamily C member 1"/>
    <property type="match status" value="1"/>
</dbReference>
<evidence type="ECO:0000256" key="17">
    <source>
        <dbReference type="SAM" id="Phobius"/>
    </source>
</evidence>
<comment type="subcellular location">
    <subcellularLocation>
        <location evidence="2">Cell membrane</location>
        <topology evidence="2">Multi-pass membrane protein</topology>
    </subcellularLocation>
    <subcellularLocation>
        <location evidence="1">Vacuole membrane</location>
        <topology evidence="1">Multi-pass membrane protein</topology>
    </subcellularLocation>
</comment>
<feature type="transmembrane region" description="Helical" evidence="17">
    <location>
        <begin position="2055"/>
        <end position="2073"/>
    </location>
</feature>
<dbReference type="GO" id="GO:0006869">
    <property type="term" value="P:lipid transport"/>
    <property type="evidence" value="ECO:0007669"/>
    <property type="project" value="UniProtKB-KW"/>
</dbReference>
<evidence type="ECO:0000256" key="2">
    <source>
        <dbReference type="ARBA" id="ARBA00004651"/>
    </source>
</evidence>
<proteinExistence type="inferred from homology"/>
<evidence type="ECO:0000256" key="9">
    <source>
        <dbReference type="ARBA" id="ARBA00022840"/>
    </source>
</evidence>
<comment type="catalytic activity">
    <reaction evidence="15">
        <text>17beta-estradiol 17-O-(beta-D-glucuronate)(in) + ATP + H2O = 17beta-estradiol 17-O-(beta-D-glucuronate)(out) + ADP + phosphate + H(+)</text>
        <dbReference type="Rhea" id="RHEA:60128"/>
        <dbReference type="ChEBI" id="CHEBI:15377"/>
        <dbReference type="ChEBI" id="CHEBI:15378"/>
        <dbReference type="ChEBI" id="CHEBI:30616"/>
        <dbReference type="ChEBI" id="CHEBI:43474"/>
        <dbReference type="ChEBI" id="CHEBI:82961"/>
        <dbReference type="ChEBI" id="CHEBI:456216"/>
    </reaction>
    <physiologicalReaction direction="left-to-right" evidence="15">
        <dbReference type="Rhea" id="RHEA:60129"/>
    </physiologicalReaction>
</comment>
<dbReference type="OrthoDB" id="6500128at2759"/>
<dbReference type="SMART" id="SM00382">
    <property type="entry name" value="AAA"/>
    <property type="match status" value="2"/>
</dbReference>
<evidence type="ECO:0008006" key="19">
    <source>
        <dbReference type="Google" id="ProtNLM"/>
    </source>
</evidence>
<feature type="transmembrane region" description="Helical" evidence="17">
    <location>
        <begin position="1111"/>
        <end position="1132"/>
    </location>
</feature>
<dbReference type="CDD" id="cd03244">
    <property type="entry name" value="ABCC_MRP_domain2"/>
    <property type="match status" value="1"/>
</dbReference>
<feature type="transmembrane region" description="Helical" evidence="17">
    <location>
        <begin position="2125"/>
        <end position="2158"/>
    </location>
</feature>
<dbReference type="Gene3D" id="3.40.50.300">
    <property type="entry name" value="P-loop containing nucleotide triphosphate hydrolases"/>
    <property type="match status" value="2"/>
</dbReference>
<dbReference type="GO" id="GO:0016887">
    <property type="term" value="F:ATP hydrolysis activity"/>
    <property type="evidence" value="ECO:0007669"/>
    <property type="project" value="InterPro"/>
</dbReference>
<evidence type="ECO:0000256" key="14">
    <source>
        <dbReference type="ARBA" id="ARBA00047523"/>
    </source>
</evidence>
<keyword evidence="11" id="KW-0445">Lipid transport</keyword>
<evidence type="ECO:0000256" key="8">
    <source>
        <dbReference type="ARBA" id="ARBA00022741"/>
    </source>
</evidence>
<comment type="catalytic activity">
    <reaction evidence="14">
        <text>leukotriene C4(in) + ATP + H2O = leukotriene C4(out) + ADP + phosphate + H(+)</text>
        <dbReference type="Rhea" id="RHEA:38963"/>
        <dbReference type="ChEBI" id="CHEBI:15377"/>
        <dbReference type="ChEBI" id="CHEBI:15378"/>
        <dbReference type="ChEBI" id="CHEBI:30616"/>
        <dbReference type="ChEBI" id="CHEBI:43474"/>
        <dbReference type="ChEBI" id="CHEBI:57973"/>
        <dbReference type="ChEBI" id="CHEBI:456216"/>
    </reaction>
    <physiologicalReaction direction="left-to-right" evidence="14">
        <dbReference type="Rhea" id="RHEA:38964"/>
    </physiologicalReaction>
</comment>
<dbReference type="GO" id="GO:0005774">
    <property type="term" value="C:vacuolar membrane"/>
    <property type="evidence" value="ECO:0007669"/>
    <property type="project" value="UniProtKB-SubCell"/>
</dbReference>
<dbReference type="CDD" id="cd03250">
    <property type="entry name" value="ABCC_MRP_domain1"/>
    <property type="match status" value="1"/>
</dbReference>
<gene>
    <name evidence="18" type="ORF">CTOB1V02_LOCUS470</name>
</gene>
<reference evidence="18" key="1">
    <citation type="submission" date="2020-11" db="EMBL/GenBank/DDBJ databases">
        <authorList>
            <person name="Tran Van P."/>
        </authorList>
    </citation>
    <scope>NUCLEOTIDE SEQUENCE</scope>
</reference>
<feature type="transmembrane region" description="Helical" evidence="17">
    <location>
        <begin position="826"/>
        <end position="848"/>
    </location>
</feature>
<dbReference type="InterPro" id="IPR027417">
    <property type="entry name" value="P-loop_NTPase"/>
</dbReference>
<keyword evidence="5" id="KW-1003">Cell membrane</keyword>
<dbReference type="FunFam" id="1.20.1560.10:FF:000001">
    <property type="entry name" value="ATP-binding cassette subfamily C member 1"/>
    <property type="match status" value="1"/>
</dbReference>
<evidence type="ECO:0000256" key="3">
    <source>
        <dbReference type="ARBA" id="ARBA00009726"/>
    </source>
</evidence>
<evidence type="ECO:0000256" key="4">
    <source>
        <dbReference type="ARBA" id="ARBA00022448"/>
    </source>
</evidence>
<comment type="similarity">
    <text evidence="3">Belongs to the ABC transporter superfamily. ABCC family. Conjugate transporter (TC 3.A.1.208) subfamily.</text>
</comment>
<dbReference type="InterPro" id="IPR005135">
    <property type="entry name" value="Endo/exonuclease/phosphatase"/>
</dbReference>
<dbReference type="Pfam" id="PF00005">
    <property type="entry name" value="ABC_tran"/>
    <property type="match status" value="2"/>
</dbReference>
<feature type="compositionally biased region" description="Polar residues" evidence="16">
    <location>
        <begin position="1473"/>
        <end position="1482"/>
    </location>
</feature>
<evidence type="ECO:0000256" key="15">
    <source>
        <dbReference type="ARBA" id="ARBA00047576"/>
    </source>
</evidence>
<dbReference type="GO" id="GO:0008559">
    <property type="term" value="F:ABC-type xenobiotic transporter activity"/>
    <property type="evidence" value="ECO:0007669"/>
    <property type="project" value="UniProtKB-EC"/>
</dbReference>
<dbReference type="Pfam" id="PF21171">
    <property type="entry name" value="PDE12-like_N"/>
    <property type="match status" value="1"/>
</dbReference>
<protein>
    <recommendedName>
        <fullName evidence="19">Multidrug resistance-associated protein 1</fullName>
    </recommendedName>
</protein>
<evidence type="ECO:0000256" key="6">
    <source>
        <dbReference type="ARBA" id="ARBA00022692"/>
    </source>
</evidence>
<dbReference type="Pfam" id="PF24357">
    <property type="entry name" value="TMD0_ABC"/>
    <property type="match status" value="1"/>
</dbReference>